<keyword evidence="9" id="KW-1185">Reference proteome</keyword>
<reference evidence="8 9" key="1">
    <citation type="submission" date="2022-01" db="EMBL/GenBank/DDBJ databases">
        <title>Novel bile acid biosynthetic pathways are enriched in the microbiome of centenarians.</title>
        <authorList>
            <person name="Sato Y."/>
            <person name="Atarashi K."/>
            <person name="Plichta R.D."/>
            <person name="Arai Y."/>
            <person name="Sasajima S."/>
            <person name="Kearney M.S."/>
            <person name="Suda W."/>
            <person name="Takeshita K."/>
            <person name="Sasaki T."/>
            <person name="Okamoto S."/>
            <person name="Skelly N.A."/>
            <person name="Okamura Y."/>
            <person name="Vlamakis H."/>
            <person name="Li Y."/>
            <person name="Tanoue T."/>
            <person name="Takei H."/>
            <person name="Nittono H."/>
            <person name="Narushima S."/>
            <person name="Irie J."/>
            <person name="Itoh H."/>
            <person name="Moriya K."/>
            <person name="Sugiura Y."/>
            <person name="Suematsu M."/>
            <person name="Moritoki N."/>
            <person name="Shibata S."/>
            <person name="Littman R.D."/>
            <person name="Fischbach A.M."/>
            <person name="Uwamino Y."/>
            <person name="Inoue T."/>
            <person name="Honda A."/>
            <person name="Hattori M."/>
            <person name="Murai T."/>
            <person name="Xavier J.R."/>
            <person name="Hirose N."/>
            <person name="Honda K."/>
        </authorList>
    </citation>
    <scope>NUCLEOTIDE SEQUENCE [LARGE SCALE GENOMIC DNA]</scope>
    <source>
        <strain evidence="8 9">CE91-St30</strain>
    </source>
</reference>
<keyword evidence="2" id="KW-0813">Transport</keyword>
<gene>
    <name evidence="8" type="ORF">CE91St30_17430</name>
</gene>
<dbReference type="PROSITE" id="PS50850">
    <property type="entry name" value="MFS"/>
    <property type="match status" value="1"/>
</dbReference>
<evidence type="ECO:0000259" key="7">
    <source>
        <dbReference type="PROSITE" id="PS50850"/>
    </source>
</evidence>
<feature type="transmembrane region" description="Helical" evidence="6">
    <location>
        <begin position="63"/>
        <end position="84"/>
    </location>
</feature>
<feature type="transmembrane region" description="Helical" evidence="6">
    <location>
        <begin position="358"/>
        <end position="378"/>
    </location>
</feature>
<comment type="subcellular location">
    <subcellularLocation>
        <location evidence="1">Cell inner membrane</location>
        <topology evidence="1">Multi-pass membrane protein</topology>
    </subcellularLocation>
</comment>
<dbReference type="PANTHER" id="PTHR23501">
    <property type="entry name" value="MAJOR FACILITATOR SUPERFAMILY"/>
    <property type="match status" value="1"/>
</dbReference>
<evidence type="ECO:0000256" key="6">
    <source>
        <dbReference type="SAM" id="Phobius"/>
    </source>
</evidence>
<feature type="transmembrane region" description="Helical" evidence="6">
    <location>
        <begin position="31"/>
        <end position="51"/>
    </location>
</feature>
<feature type="transmembrane region" description="Helical" evidence="6">
    <location>
        <begin position="327"/>
        <end position="346"/>
    </location>
</feature>
<evidence type="ECO:0000256" key="2">
    <source>
        <dbReference type="ARBA" id="ARBA00022448"/>
    </source>
</evidence>
<dbReference type="Gene3D" id="1.20.1250.20">
    <property type="entry name" value="MFS general substrate transporter like domains"/>
    <property type="match status" value="2"/>
</dbReference>
<dbReference type="InterPro" id="IPR011701">
    <property type="entry name" value="MFS"/>
</dbReference>
<feature type="transmembrane region" description="Helical" evidence="6">
    <location>
        <begin position="182"/>
        <end position="202"/>
    </location>
</feature>
<organism evidence="8 9">
    <name type="scientific">Raoultibacter timonensis</name>
    <dbReference type="NCBI Taxonomy" id="1907662"/>
    <lineage>
        <taxon>Bacteria</taxon>
        <taxon>Bacillati</taxon>
        <taxon>Actinomycetota</taxon>
        <taxon>Coriobacteriia</taxon>
        <taxon>Eggerthellales</taxon>
        <taxon>Eggerthellaceae</taxon>
        <taxon>Raoultibacter</taxon>
    </lineage>
</organism>
<dbReference type="SUPFAM" id="SSF103473">
    <property type="entry name" value="MFS general substrate transporter"/>
    <property type="match status" value="1"/>
</dbReference>
<dbReference type="InterPro" id="IPR001958">
    <property type="entry name" value="Tet-R_TetA/multi-R_MdtG-like"/>
</dbReference>
<name>A0ABN6MHD5_9ACTN</name>
<dbReference type="RefSeq" id="WP_244385725.1">
    <property type="nucleotide sequence ID" value="NZ_AP025564.1"/>
</dbReference>
<evidence type="ECO:0000313" key="8">
    <source>
        <dbReference type="EMBL" id="BDE96410.1"/>
    </source>
</evidence>
<feature type="transmembrane region" description="Helical" evidence="6">
    <location>
        <begin position="154"/>
        <end position="176"/>
    </location>
</feature>
<feature type="transmembrane region" description="Helical" evidence="6">
    <location>
        <begin position="454"/>
        <end position="473"/>
    </location>
</feature>
<evidence type="ECO:0000256" key="4">
    <source>
        <dbReference type="ARBA" id="ARBA00022989"/>
    </source>
</evidence>
<accession>A0ABN6MHD5</accession>
<dbReference type="EMBL" id="AP025564">
    <property type="protein sequence ID" value="BDE96410.1"/>
    <property type="molecule type" value="Genomic_DNA"/>
</dbReference>
<evidence type="ECO:0000256" key="1">
    <source>
        <dbReference type="ARBA" id="ARBA00004429"/>
    </source>
</evidence>
<evidence type="ECO:0000256" key="5">
    <source>
        <dbReference type="ARBA" id="ARBA00023136"/>
    </source>
</evidence>
<feature type="transmembrane region" description="Helical" evidence="6">
    <location>
        <begin position="223"/>
        <end position="246"/>
    </location>
</feature>
<evidence type="ECO:0000256" key="3">
    <source>
        <dbReference type="ARBA" id="ARBA00022692"/>
    </source>
</evidence>
<dbReference type="InterPro" id="IPR036259">
    <property type="entry name" value="MFS_trans_sf"/>
</dbReference>
<feature type="transmembrane region" description="Helical" evidence="6">
    <location>
        <begin position="120"/>
        <end position="142"/>
    </location>
</feature>
<feature type="domain" description="Major facilitator superfamily (MFS) profile" evidence="7">
    <location>
        <begin position="29"/>
        <end position="477"/>
    </location>
</feature>
<feature type="transmembrane region" description="Helical" evidence="6">
    <location>
        <begin position="96"/>
        <end position="114"/>
    </location>
</feature>
<sequence>MDTKHDKGGSGEAVRNPFVEAPHSKKMMTIVGIYIAVVGSIIQSSTLSTLLPVAVSEVGGLDYYSLASTLSGIISVAVMPLWGYLGAKNPAIKRPLFTVSLLIGAVVLFARALAPTMMAIVVPSMFYGFVSAGIFVLGYSMIRDMFEAQKAGTYLGICGTMMAIGMLAGPVLGGFIMDVASWRWVCHMIWPFMLAGGLLVFFGAKATTEEAAGMASASGKFDVSGAIAVIVFLGALITALSLGTSFLPFGTLGSNVLLIVAAAALVALVFVIRKKQGNAIIPATALRNRNTLSFGIANFFCMFSNMAVFFFLPMYVITVMGHSATEAGLTTTLYSVAGLFLSPLFGKMIGKAGNARGVLSFGCIMRIIVAAALLLIMAPDANIFVIYVIMLFAGCYNSVQSSAFSAGPQIQLPADIRVQGNSIIQVGQNLGGAIGTAIYTVILGSMGVVGGMPIALTVSIVAAVCALVFALRLRKLEEE</sequence>
<dbReference type="PANTHER" id="PTHR23501:SF191">
    <property type="entry name" value="VACUOLAR BASIC AMINO ACID TRANSPORTER 4"/>
    <property type="match status" value="1"/>
</dbReference>
<dbReference type="InterPro" id="IPR020846">
    <property type="entry name" value="MFS_dom"/>
</dbReference>
<keyword evidence="4 6" id="KW-1133">Transmembrane helix</keyword>
<keyword evidence="5 6" id="KW-0472">Membrane</keyword>
<keyword evidence="3 6" id="KW-0812">Transmembrane</keyword>
<dbReference type="PRINTS" id="PR01035">
    <property type="entry name" value="TCRTETA"/>
</dbReference>
<protein>
    <recommendedName>
        <fullName evidence="7">Major facilitator superfamily (MFS) profile domain-containing protein</fullName>
    </recommendedName>
</protein>
<feature type="transmembrane region" description="Helical" evidence="6">
    <location>
        <begin position="292"/>
        <end position="315"/>
    </location>
</feature>
<proteinExistence type="predicted"/>
<dbReference type="Pfam" id="PF07690">
    <property type="entry name" value="MFS_1"/>
    <property type="match status" value="2"/>
</dbReference>
<evidence type="ECO:0000313" key="9">
    <source>
        <dbReference type="Proteomes" id="UP001320544"/>
    </source>
</evidence>
<dbReference type="Proteomes" id="UP001320544">
    <property type="component" value="Chromosome"/>
</dbReference>
<feature type="transmembrane region" description="Helical" evidence="6">
    <location>
        <begin position="252"/>
        <end position="272"/>
    </location>
</feature>